<comment type="caution">
    <text evidence="1">The sequence shown here is derived from an EMBL/GenBank/DDBJ whole genome shotgun (WGS) entry which is preliminary data.</text>
</comment>
<proteinExistence type="predicted"/>
<organism evidence="1 2">
    <name type="scientific">Dentiscutata erythropus</name>
    <dbReference type="NCBI Taxonomy" id="1348616"/>
    <lineage>
        <taxon>Eukaryota</taxon>
        <taxon>Fungi</taxon>
        <taxon>Fungi incertae sedis</taxon>
        <taxon>Mucoromycota</taxon>
        <taxon>Glomeromycotina</taxon>
        <taxon>Glomeromycetes</taxon>
        <taxon>Diversisporales</taxon>
        <taxon>Gigasporaceae</taxon>
        <taxon>Dentiscutata</taxon>
    </lineage>
</organism>
<dbReference type="InterPro" id="IPR052980">
    <property type="entry name" value="Crinkler_effector"/>
</dbReference>
<dbReference type="PANTHER" id="PTHR33129:SF1">
    <property type="entry name" value="ATP-BINDING PROTEIN"/>
    <property type="match status" value="1"/>
</dbReference>
<protein>
    <submittedName>
        <fullName evidence="1">17206_t:CDS:1</fullName>
    </submittedName>
</protein>
<keyword evidence="2" id="KW-1185">Reference proteome</keyword>
<feature type="non-terminal residue" evidence="1">
    <location>
        <position position="1"/>
    </location>
</feature>
<dbReference type="PANTHER" id="PTHR33129">
    <property type="entry name" value="PROTEIN KINASE DOMAIN-CONTAINING PROTEIN-RELATED"/>
    <property type="match status" value="1"/>
</dbReference>
<evidence type="ECO:0000313" key="2">
    <source>
        <dbReference type="Proteomes" id="UP000789405"/>
    </source>
</evidence>
<dbReference type="Proteomes" id="UP000789405">
    <property type="component" value="Unassembled WGS sequence"/>
</dbReference>
<dbReference type="EMBL" id="CAJVPY010023609">
    <property type="protein sequence ID" value="CAG8785327.1"/>
    <property type="molecule type" value="Genomic_DNA"/>
</dbReference>
<name>A0A9N9JJG1_9GLOM</name>
<dbReference type="OrthoDB" id="2407854at2759"/>
<gene>
    <name evidence="1" type="ORF">DERYTH_LOCUS20280</name>
</gene>
<dbReference type="AlphaFoldDB" id="A0A9N9JJG1"/>
<accession>A0A9N9JJG1</accession>
<reference evidence="1" key="1">
    <citation type="submission" date="2021-06" db="EMBL/GenBank/DDBJ databases">
        <authorList>
            <person name="Kallberg Y."/>
            <person name="Tangrot J."/>
            <person name="Rosling A."/>
        </authorList>
    </citation>
    <scope>NUCLEOTIDE SEQUENCE</scope>
    <source>
        <strain evidence="1">MA453B</strain>
    </source>
</reference>
<sequence>GLRGQLFEAYAHKILVRGNKAYRVRNLEDGKESQKQFTAFEHVLFTHLSNIDQTKHEGKYCQPISKTFCAIDAFVLGVSNSINMLFQMTVSSNHPIKVHGLENVMNIGTSHGSYELYFVVPPDVWDDFTKQNYINLDDTDRKKLGCLSQITQYVLEMPLYL</sequence>
<evidence type="ECO:0000313" key="1">
    <source>
        <dbReference type="EMBL" id="CAG8785327.1"/>
    </source>
</evidence>